<proteinExistence type="predicted"/>
<dbReference type="EMBL" id="CP134876">
    <property type="protein sequence ID" value="WNM41816.1"/>
    <property type="molecule type" value="Genomic_DNA"/>
</dbReference>
<feature type="compositionally biased region" description="Pro residues" evidence="1">
    <location>
        <begin position="212"/>
        <end position="229"/>
    </location>
</feature>
<dbReference type="PRINTS" id="PR01217">
    <property type="entry name" value="PRICHEXTENSN"/>
</dbReference>
<feature type="compositionally biased region" description="Pro residues" evidence="1">
    <location>
        <begin position="160"/>
        <end position="203"/>
    </location>
</feature>
<evidence type="ECO:0000256" key="1">
    <source>
        <dbReference type="SAM" id="MobiDB-lite"/>
    </source>
</evidence>
<dbReference type="Proteomes" id="UP001303001">
    <property type="component" value="Chromosome"/>
</dbReference>
<protein>
    <submittedName>
        <fullName evidence="2">Uncharacterized protein</fullName>
    </submittedName>
</protein>
<keyword evidence="3" id="KW-1185">Reference proteome</keyword>
<reference evidence="2 3" key="1">
    <citation type="submission" date="2023-09" db="EMBL/GenBank/DDBJ databases">
        <title>Micromonospora halotolerans DSM 45598 genome sequence.</title>
        <authorList>
            <person name="Mo P."/>
        </authorList>
    </citation>
    <scope>NUCLEOTIDE SEQUENCE [LARGE SCALE GENOMIC DNA]</scope>
    <source>
        <strain evidence="2 3">DSM 45598</strain>
    </source>
</reference>
<evidence type="ECO:0000313" key="2">
    <source>
        <dbReference type="EMBL" id="WNM41816.1"/>
    </source>
</evidence>
<feature type="region of interest" description="Disordered" evidence="1">
    <location>
        <begin position="94"/>
        <end position="257"/>
    </location>
</feature>
<name>A0ABZ0A2K8_9ACTN</name>
<dbReference type="RefSeq" id="WP_313723707.1">
    <property type="nucleotide sequence ID" value="NZ_CP134876.1"/>
</dbReference>
<feature type="compositionally biased region" description="Polar residues" evidence="1">
    <location>
        <begin position="244"/>
        <end position="257"/>
    </location>
</feature>
<evidence type="ECO:0000313" key="3">
    <source>
        <dbReference type="Proteomes" id="UP001303001"/>
    </source>
</evidence>
<accession>A0ABZ0A2K8</accession>
<sequence>MSEPPEGPPGTPFLGRHRAVPRSDYRRVVGAHRAHGLGGPSRGYLFTVALLAGTASMPILAAISAGSATVGNSALPDSSTPFIPTPSVGPVVIPLPEGTQTPLLPTPSPVAGATTVPPRAPVLPAAPALPDDSDLGSRHRSHPAAPAPVPTPRPVRTTPAGPPRPSPVPSPSPSDPEPSPSPTTEPTPTDEPSPTAEPTPTSGPSPTDDPTTEPPDSTPSPTGTPPEASPTPTLSPRDDPHPSATASGSTAPTGPRR</sequence>
<feature type="compositionally biased region" description="Low complexity" evidence="1">
    <location>
        <begin position="113"/>
        <end position="130"/>
    </location>
</feature>
<organism evidence="2 3">
    <name type="scientific">Micromonospora halotolerans</name>
    <dbReference type="NCBI Taxonomy" id="709879"/>
    <lineage>
        <taxon>Bacteria</taxon>
        <taxon>Bacillati</taxon>
        <taxon>Actinomycetota</taxon>
        <taxon>Actinomycetes</taxon>
        <taxon>Micromonosporales</taxon>
        <taxon>Micromonosporaceae</taxon>
        <taxon>Micromonospora</taxon>
    </lineage>
</organism>
<gene>
    <name evidence="2" type="ORF">RMN56_10945</name>
</gene>